<comment type="subcellular location">
    <subcellularLocation>
        <location evidence="9">Cell inner membrane</location>
        <topology evidence="9">Single-pass type II membrane protein</topology>
    </subcellularLocation>
    <subcellularLocation>
        <location evidence="1">Membrane</location>
    </subcellularLocation>
    <text evidence="9">Localizes to the division septum.</text>
</comment>
<keyword evidence="5 9" id="KW-0812">Transmembrane</keyword>
<evidence type="ECO:0000256" key="9">
    <source>
        <dbReference type="HAMAP-Rule" id="MF_00911"/>
    </source>
</evidence>
<dbReference type="InterPro" id="IPR045335">
    <property type="entry name" value="FtsQ_C_sf"/>
</dbReference>
<protein>
    <recommendedName>
        <fullName evidence="9">Cell division protein FtsQ</fullName>
    </recommendedName>
</protein>
<keyword evidence="3 9" id="KW-0997">Cell inner membrane</keyword>
<dbReference type="HAMAP" id="MF_00911">
    <property type="entry name" value="FtsQ_subfam"/>
    <property type="match status" value="1"/>
</dbReference>
<keyword evidence="4 9" id="KW-0132">Cell division</keyword>
<dbReference type="RefSeq" id="WP_223625842.1">
    <property type="nucleotide sequence ID" value="NZ_JAIQDJ010000001.1"/>
</dbReference>
<evidence type="ECO:0000256" key="4">
    <source>
        <dbReference type="ARBA" id="ARBA00022618"/>
    </source>
</evidence>
<evidence type="ECO:0000256" key="8">
    <source>
        <dbReference type="ARBA" id="ARBA00023306"/>
    </source>
</evidence>
<feature type="region of interest" description="Disordered" evidence="10">
    <location>
        <begin position="237"/>
        <end position="262"/>
    </location>
</feature>
<evidence type="ECO:0000313" key="12">
    <source>
        <dbReference type="EMBL" id="MBZ4184924.1"/>
    </source>
</evidence>
<sequence length="262" mass="28859">MKALLRPLAWLLAVALIALPVVAVVEGWMGAAHWPLRTLRVTGPLQRVDRVQLQAVVMPLAQRGFFAVELGQVQQAVNRLPWVEQAEVRKHWPDVLEVRIREFKPVARWGATRLLSENGRLFPAGKLQLPAGLPLLDGPEARVPEVVALYHQAQQQLVNAGGVLGVALDRRGSWSVTLHDGTQLVLGRNDAQLRMERFAALLPNLLAQNNMRRLQRADLRYTNGFALTWAVPETLHPSRSGAAGTQSPRSAPSSTSHHGSNT</sequence>
<evidence type="ECO:0000259" key="11">
    <source>
        <dbReference type="PROSITE" id="PS51779"/>
    </source>
</evidence>
<evidence type="ECO:0000256" key="5">
    <source>
        <dbReference type="ARBA" id="ARBA00022692"/>
    </source>
</evidence>
<dbReference type="Gene3D" id="3.40.50.11690">
    <property type="entry name" value="Cell division protein FtsQ/DivIB"/>
    <property type="match status" value="1"/>
</dbReference>
<evidence type="ECO:0000313" key="13">
    <source>
        <dbReference type="Proteomes" id="UP001430290"/>
    </source>
</evidence>
<feature type="domain" description="POTRA" evidence="11">
    <location>
        <begin position="34"/>
        <end position="103"/>
    </location>
</feature>
<dbReference type="Pfam" id="PF03799">
    <property type="entry name" value="FtsQ_DivIB_C"/>
    <property type="match status" value="1"/>
</dbReference>
<keyword evidence="6 9" id="KW-1133">Transmembrane helix</keyword>
<evidence type="ECO:0000256" key="6">
    <source>
        <dbReference type="ARBA" id="ARBA00022989"/>
    </source>
</evidence>
<accession>A0ABS7TAP0</accession>
<reference evidence="12" key="1">
    <citation type="submission" date="2021-09" db="EMBL/GenBank/DDBJ databases">
        <authorList>
            <person name="Wu T."/>
            <person name="Guo S.Z."/>
        </authorList>
    </citation>
    <scope>NUCLEOTIDE SEQUENCE</scope>
    <source>
        <strain evidence="12">RSS-23</strain>
    </source>
</reference>
<dbReference type="EMBL" id="JAIQDJ010000001">
    <property type="protein sequence ID" value="MBZ4184924.1"/>
    <property type="molecule type" value="Genomic_DNA"/>
</dbReference>
<dbReference type="InterPro" id="IPR013685">
    <property type="entry name" value="POTRA_FtsQ_type"/>
</dbReference>
<dbReference type="Gene3D" id="3.10.20.310">
    <property type="entry name" value="membrane protein fhac"/>
    <property type="match status" value="1"/>
</dbReference>
<proteinExistence type="inferred from homology"/>
<evidence type="ECO:0000256" key="3">
    <source>
        <dbReference type="ARBA" id="ARBA00022519"/>
    </source>
</evidence>
<evidence type="ECO:0000256" key="7">
    <source>
        <dbReference type="ARBA" id="ARBA00023136"/>
    </source>
</evidence>
<dbReference type="Pfam" id="PF08478">
    <property type="entry name" value="POTRA_1"/>
    <property type="match status" value="1"/>
</dbReference>
<keyword evidence="8 9" id="KW-0131">Cell cycle</keyword>
<gene>
    <name evidence="9" type="primary">ftsQ</name>
    <name evidence="12" type="ORF">K7B09_01120</name>
</gene>
<keyword evidence="7 9" id="KW-0472">Membrane</keyword>
<dbReference type="InterPro" id="IPR034746">
    <property type="entry name" value="POTRA"/>
</dbReference>
<dbReference type="Proteomes" id="UP001430290">
    <property type="component" value="Unassembled WGS sequence"/>
</dbReference>
<comment type="similarity">
    <text evidence="9">Belongs to the FtsQ/DivIB family. FtsQ subfamily.</text>
</comment>
<comment type="function">
    <text evidence="9">Essential cell division protein. May link together the upstream cell division proteins, which are predominantly cytoplasmic, with the downstream cell division proteins, which are predominantly periplasmic. May control correct divisome assembly.</text>
</comment>
<dbReference type="PROSITE" id="PS51779">
    <property type="entry name" value="POTRA"/>
    <property type="match status" value="1"/>
</dbReference>
<keyword evidence="2 9" id="KW-1003">Cell membrane</keyword>
<evidence type="ECO:0000256" key="10">
    <source>
        <dbReference type="SAM" id="MobiDB-lite"/>
    </source>
</evidence>
<dbReference type="InterPro" id="IPR005548">
    <property type="entry name" value="Cell_div_FtsQ/DivIB_C"/>
</dbReference>
<evidence type="ECO:0000256" key="2">
    <source>
        <dbReference type="ARBA" id="ARBA00022475"/>
    </source>
</evidence>
<dbReference type="GO" id="GO:0051301">
    <property type="term" value="P:cell division"/>
    <property type="evidence" value="ECO:0007669"/>
    <property type="project" value="UniProtKB-KW"/>
</dbReference>
<keyword evidence="13" id="KW-1185">Reference proteome</keyword>
<comment type="subunit">
    <text evidence="9">Part of a complex composed of FtsB, FtsL and FtsQ.</text>
</comment>
<dbReference type="InterPro" id="IPR026579">
    <property type="entry name" value="FtsQ"/>
</dbReference>
<dbReference type="PANTHER" id="PTHR35851:SF1">
    <property type="entry name" value="CELL DIVISION PROTEIN FTSQ"/>
    <property type="match status" value="1"/>
</dbReference>
<feature type="compositionally biased region" description="Polar residues" evidence="10">
    <location>
        <begin position="243"/>
        <end position="262"/>
    </location>
</feature>
<organism evidence="12 13">
    <name type="scientific">Thermomonas beijingensis</name>
    <dbReference type="NCBI Taxonomy" id="2872701"/>
    <lineage>
        <taxon>Bacteria</taxon>
        <taxon>Pseudomonadati</taxon>
        <taxon>Pseudomonadota</taxon>
        <taxon>Gammaproteobacteria</taxon>
        <taxon>Lysobacterales</taxon>
        <taxon>Lysobacteraceae</taxon>
        <taxon>Thermomonas</taxon>
    </lineage>
</organism>
<comment type="caution">
    <text evidence="12">The sequence shown here is derived from an EMBL/GenBank/DDBJ whole genome shotgun (WGS) entry which is preliminary data.</text>
</comment>
<dbReference type="PANTHER" id="PTHR35851">
    <property type="entry name" value="CELL DIVISION PROTEIN FTSQ"/>
    <property type="match status" value="1"/>
</dbReference>
<name>A0ABS7TAP0_9GAMM</name>
<evidence type="ECO:0000256" key="1">
    <source>
        <dbReference type="ARBA" id="ARBA00004370"/>
    </source>
</evidence>